<dbReference type="EMBL" id="LR797310">
    <property type="protein sequence ID" value="CAB4202010.1"/>
    <property type="molecule type" value="Genomic_DNA"/>
</dbReference>
<feature type="compositionally biased region" description="Basic residues" evidence="1">
    <location>
        <begin position="35"/>
        <end position="45"/>
    </location>
</feature>
<feature type="compositionally biased region" description="Basic and acidic residues" evidence="1">
    <location>
        <begin position="24"/>
        <end position="34"/>
    </location>
</feature>
<name>A0A6J5RYE5_9CAUD</name>
<protein>
    <submittedName>
        <fullName evidence="2">Uncharacterized protein</fullName>
    </submittedName>
</protein>
<organism evidence="2">
    <name type="scientific">uncultured Caudovirales phage</name>
    <dbReference type="NCBI Taxonomy" id="2100421"/>
    <lineage>
        <taxon>Viruses</taxon>
        <taxon>Duplodnaviria</taxon>
        <taxon>Heunggongvirae</taxon>
        <taxon>Uroviricota</taxon>
        <taxon>Caudoviricetes</taxon>
        <taxon>Peduoviridae</taxon>
        <taxon>Maltschvirus</taxon>
        <taxon>Maltschvirus maltsch</taxon>
    </lineage>
</organism>
<reference evidence="2" key="1">
    <citation type="submission" date="2020-05" db="EMBL/GenBank/DDBJ databases">
        <authorList>
            <person name="Chiriac C."/>
            <person name="Salcher M."/>
            <person name="Ghai R."/>
            <person name="Kavagutti S V."/>
        </authorList>
    </citation>
    <scope>NUCLEOTIDE SEQUENCE</scope>
</reference>
<sequence>MKDERMKTIIATHERATFKADKASIERRKAERKAAKLARRQGRAS</sequence>
<proteinExistence type="predicted"/>
<feature type="region of interest" description="Disordered" evidence="1">
    <location>
        <begin position="24"/>
        <end position="45"/>
    </location>
</feature>
<accession>A0A6J5RYE5</accession>
<gene>
    <name evidence="2" type="ORF">UFOVP1360_28</name>
</gene>
<evidence type="ECO:0000313" key="2">
    <source>
        <dbReference type="EMBL" id="CAB4202010.1"/>
    </source>
</evidence>
<evidence type="ECO:0000256" key="1">
    <source>
        <dbReference type="SAM" id="MobiDB-lite"/>
    </source>
</evidence>